<reference evidence="1 2" key="1">
    <citation type="submission" date="2021-06" db="EMBL/GenBank/DDBJ databases">
        <title>Actinomycetes sequencing.</title>
        <authorList>
            <person name="Shan Q."/>
        </authorList>
    </citation>
    <scope>NUCLEOTIDE SEQUENCE [LARGE SCALE GENOMIC DNA]</scope>
    <source>
        <strain evidence="1 2">NEAU-G5</strain>
    </source>
</reference>
<proteinExistence type="predicted"/>
<accession>A0ABS6AYJ5</accession>
<dbReference type="RefSeq" id="WP_215918032.1">
    <property type="nucleotide sequence ID" value="NZ_JAHKNI010000005.1"/>
</dbReference>
<keyword evidence="2" id="KW-1185">Reference proteome</keyword>
<gene>
    <name evidence="1" type="ORF">KO481_16450</name>
</gene>
<organism evidence="1 2">
    <name type="scientific">Nocardia albiluteola</name>
    <dbReference type="NCBI Taxonomy" id="2842303"/>
    <lineage>
        <taxon>Bacteria</taxon>
        <taxon>Bacillati</taxon>
        <taxon>Actinomycetota</taxon>
        <taxon>Actinomycetes</taxon>
        <taxon>Mycobacteriales</taxon>
        <taxon>Nocardiaceae</taxon>
        <taxon>Nocardia</taxon>
    </lineage>
</organism>
<evidence type="ECO:0000313" key="2">
    <source>
        <dbReference type="Proteomes" id="UP000733379"/>
    </source>
</evidence>
<evidence type="ECO:0000313" key="1">
    <source>
        <dbReference type="EMBL" id="MBU3063112.1"/>
    </source>
</evidence>
<dbReference type="EMBL" id="JAHKNI010000005">
    <property type="protein sequence ID" value="MBU3063112.1"/>
    <property type="molecule type" value="Genomic_DNA"/>
</dbReference>
<sequence>MPKSEWEIAAAAVKENAATLRAMTSHTEVYEWVKAHDLNTRTLFPKFKAQLRKQLGIDYDRLRSATLAHQAQELAVAAARAPRIVLWAAGDDEAGAFGICDVEGEALWYGTFHPNDFHHYLPGDQVSASTSAAMKAVFVAGQTRREAELPVLALTVQVSDHRIDADTLLHAGASDQVAVTLEVTQEQNPALEWCRMPGFKTWHESDLSKLLAGSETS</sequence>
<protein>
    <submittedName>
        <fullName evidence="1">Uncharacterized protein</fullName>
    </submittedName>
</protein>
<name>A0ABS6AYJ5_9NOCA</name>
<dbReference type="Proteomes" id="UP000733379">
    <property type="component" value="Unassembled WGS sequence"/>
</dbReference>
<comment type="caution">
    <text evidence="1">The sequence shown here is derived from an EMBL/GenBank/DDBJ whole genome shotgun (WGS) entry which is preliminary data.</text>
</comment>